<keyword evidence="14" id="KW-0408">Iron</keyword>
<dbReference type="GO" id="GO:0046872">
    <property type="term" value="F:metal ion binding"/>
    <property type="evidence" value="ECO:0007669"/>
    <property type="project" value="UniProtKB-KW"/>
</dbReference>
<dbReference type="SUPFAM" id="SSF51735">
    <property type="entry name" value="NAD(P)-binding Rossmann-fold domains"/>
    <property type="match status" value="1"/>
</dbReference>
<keyword evidence="5" id="KW-0813">Transport</keyword>
<accession>A0A8T3DQP8</accession>
<evidence type="ECO:0008006" key="25">
    <source>
        <dbReference type="Google" id="ProtNLM"/>
    </source>
</evidence>
<feature type="transmembrane region" description="Helical" evidence="20">
    <location>
        <begin position="370"/>
        <end position="388"/>
    </location>
</feature>
<dbReference type="FunFam" id="3.40.50.720:FF:000051">
    <property type="entry name" value="STEAP2 metalloreductase"/>
    <property type="match status" value="1"/>
</dbReference>
<comment type="caution">
    <text evidence="23">The sequence shown here is derived from an EMBL/GenBank/DDBJ whole genome shotgun (WGS) entry which is preliminary data.</text>
</comment>
<gene>
    <name evidence="23" type="ORF">AGOR_G00061290</name>
</gene>
<dbReference type="GO" id="GO:0005886">
    <property type="term" value="C:plasma membrane"/>
    <property type="evidence" value="ECO:0007669"/>
    <property type="project" value="TreeGrafter"/>
</dbReference>
<evidence type="ECO:0000256" key="1">
    <source>
        <dbReference type="ARBA" id="ARBA00001970"/>
    </source>
</evidence>
<dbReference type="Gene3D" id="3.40.50.720">
    <property type="entry name" value="NAD(P)-binding Rossmann-like Domain"/>
    <property type="match status" value="1"/>
</dbReference>
<evidence type="ECO:0000256" key="6">
    <source>
        <dbReference type="ARBA" id="ARBA00022496"/>
    </source>
</evidence>
<keyword evidence="13" id="KW-0560">Oxidoreductase</keyword>
<evidence type="ECO:0000256" key="20">
    <source>
        <dbReference type="SAM" id="Phobius"/>
    </source>
</evidence>
<evidence type="ECO:0000256" key="12">
    <source>
        <dbReference type="ARBA" id="ARBA00022989"/>
    </source>
</evidence>
<evidence type="ECO:0000259" key="21">
    <source>
        <dbReference type="Pfam" id="PF01794"/>
    </source>
</evidence>
<evidence type="ECO:0000256" key="16">
    <source>
        <dbReference type="ARBA" id="ARBA00023065"/>
    </source>
</evidence>
<comment type="cofactor">
    <cofactor evidence="2">
        <name>FAD</name>
        <dbReference type="ChEBI" id="CHEBI:57692"/>
    </cofactor>
</comment>
<evidence type="ECO:0000256" key="13">
    <source>
        <dbReference type="ARBA" id="ARBA00023002"/>
    </source>
</evidence>
<keyword evidence="11" id="KW-0274">FAD</keyword>
<keyword evidence="8 20" id="KW-0812">Transmembrane</keyword>
<comment type="cofactor">
    <cofactor evidence="1">
        <name>heme b</name>
        <dbReference type="ChEBI" id="CHEBI:60344"/>
    </cofactor>
</comment>
<dbReference type="Pfam" id="PF03807">
    <property type="entry name" value="F420_oxidored"/>
    <property type="match status" value="1"/>
</dbReference>
<protein>
    <recommendedName>
        <fullName evidence="25">Metalloreductase STEAP3</fullName>
    </recommendedName>
</protein>
<comment type="subcellular location">
    <subcellularLocation>
        <location evidence="3">Endosome membrane</location>
        <topology evidence="3">Multi-pass membrane protein</topology>
    </subcellularLocation>
</comment>
<dbReference type="GO" id="GO:0008823">
    <property type="term" value="F:cupric reductase (NADH) activity"/>
    <property type="evidence" value="ECO:0007669"/>
    <property type="project" value="TreeGrafter"/>
</dbReference>
<feature type="transmembrane region" description="Helical" evidence="20">
    <location>
        <begin position="220"/>
        <end position="240"/>
    </location>
</feature>
<evidence type="ECO:0000256" key="5">
    <source>
        <dbReference type="ARBA" id="ARBA00022448"/>
    </source>
</evidence>
<feature type="domain" description="Ferric oxidoreductase" evidence="21">
    <location>
        <begin position="273"/>
        <end position="406"/>
    </location>
</feature>
<organism evidence="23 24">
    <name type="scientific">Albula goreensis</name>
    <dbReference type="NCBI Taxonomy" id="1534307"/>
    <lineage>
        <taxon>Eukaryota</taxon>
        <taxon>Metazoa</taxon>
        <taxon>Chordata</taxon>
        <taxon>Craniata</taxon>
        <taxon>Vertebrata</taxon>
        <taxon>Euteleostomi</taxon>
        <taxon>Actinopterygii</taxon>
        <taxon>Neopterygii</taxon>
        <taxon>Teleostei</taxon>
        <taxon>Albuliformes</taxon>
        <taxon>Albulidae</taxon>
        <taxon>Albula</taxon>
    </lineage>
</organism>
<evidence type="ECO:0000256" key="9">
    <source>
        <dbReference type="ARBA" id="ARBA00022723"/>
    </source>
</evidence>
<keyword evidence="16" id="KW-0406">Ion transport</keyword>
<dbReference type="GO" id="GO:0006826">
    <property type="term" value="P:iron ion transport"/>
    <property type="evidence" value="ECO:0007669"/>
    <property type="project" value="UniProtKB-KW"/>
</dbReference>
<evidence type="ECO:0000256" key="2">
    <source>
        <dbReference type="ARBA" id="ARBA00001974"/>
    </source>
</evidence>
<dbReference type="GO" id="GO:0052851">
    <property type="term" value="F:ferric-chelate reductase (NADPH) activity"/>
    <property type="evidence" value="ECO:0007669"/>
    <property type="project" value="TreeGrafter"/>
</dbReference>
<evidence type="ECO:0000259" key="22">
    <source>
        <dbReference type="Pfam" id="PF03807"/>
    </source>
</evidence>
<evidence type="ECO:0000256" key="19">
    <source>
        <dbReference type="ARBA" id="ARBA00049387"/>
    </source>
</evidence>
<dbReference type="PANTHER" id="PTHR14239:SF8">
    <property type="entry name" value="METALLOREDUCTASE STEAP3"/>
    <property type="match status" value="1"/>
</dbReference>
<sequence>MSLGWTGSVKSGRFRMPHGDLKKPLLQRSRDMEPLISEASGLVVGILGTGDFSRSLAARLGNSGHAVVVGSRNPKHSAGLFPESVEVTTQQDAADRADLLFVALFPEHYSTLTSLQGALEGKVLVDVSNADQLNQGRPSNAEQLAGLFPNSHVVKGFNVISAWALLAGPRDGSRQIPICSDSSQGKSTVIQLCRSMGFTPVDAGGLSSARDIEDGPLRLFPSWGGPVLCSVCLFIVFYAYNFVRNVLMPYLSEGENLFYQLPVGMVNSTLPAVALEMLALVYLPGLLAAGLQLWRGTKYSRFPSWLDRWLCVRKQLGLLSFLCAALHAVYSLCLPMRRSARYFFLNAAFRQVKEGIEHSWNEEEVWRMELYLSFGILALGVLSLLAVTSLPSVGNSLNWREFSFVQSRLGYTALTIATLHTLTYGWDRAFQPGSYKFYLPPSFMLELVLPCAVLLGRVGLELPCISRRLARIRRGWESGHQVHFQLPGEVPNGDIPEDISDV</sequence>
<feature type="transmembrane region" description="Helical" evidence="20">
    <location>
        <begin position="272"/>
        <end position="294"/>
    </location>
</feature>
<evidence type="ECO:0000256" key="18">
    <source>
        <dbReference type="ARBA" id="ARBA00048958"/>
    </source>
</evidence>
<reference evidence="23" key="1">
    <citation type="submission" date="2021-01" db="EMBL/GenBank/DDBJ databases">
        <authorList>
            <person name="Zahm M."/>
            <person name="Roques C."/>
            <person name="Cabau C."/>
            <person name="Klopp C."/>
            <person name="Donnadieu C."/>
            <person name="Jouanno E."/>
            <person name="Lampietro C."/>
            <person name="Louis A."/>
            <person name="Herpin A."/>
            <person name="Echchiki A."/>
            <person name="Berthelot C."/>
            <person name="Parey E."/>
            <person name="Roest-Crollius H."/>
            <person name="Braasch I."/>
            <person name="Postlethwait J."/>
            <person name="Bobe J."/>
            <person name="Montfort J."/>
            <person name="Bouchez O."/>
            <person name="Begum T."/>
            <person name="Mejri S."/>
            <person name="Adams A."/>
            <person name="Chen W.-J."/>
            <person name="Guiguen Y."/>
        </authorList>
    </citation>
    <scope>NUCLEOTIDE SEQUENCE</scope>
    <source>
        <tissue evidence="23">Blood</tissue>
    </source>
</reference>
<evidence type="ECO:0000313" key="24">
    <source>
        <dbReference type="Proteomes" id="UP000829720"/>
    </source>
</evidence>
<dbReference type="InterPro" id="IPR028939">
    <property type="entry name" value="P5C_Rdtase_cat_N"/>
</dbReference>
<evidence type="ECO:0000256" key="11">
    <source>
        <dbReference type="ARBA" id="ARBA00022827"/>
    </source>
</evidence>
<keyword evidence="17 20" id="KW-0472">Membrane</keyword>
<feature type="transmembrane region" description="Helical" evidence="20">
    <location>
        <begin position="315"/>
        <end position="337"/>
    </location>
</feature>
<keyword evidence="12 20" id="KW-1133">Transmembrane helix</keyword>
<dbReference type="PANTHER" id="PTHR14239">
    <property type="entry name" value="DUDULIN-RELATED"/>
    <property type="match status" value="1"/>
</dbReference>
<keyword evidence="7" id="KW-0285">Flavoprotein</keyword>
<comment type="catalytic activity">
    <reaction evidence="18">
        <text>2 Cu(+) + NADP(+) + H(+) = 2 Cu(2+) + NADPH</text>
        <dbReference type="Rhea" id="RHEA:71771"/>
        <dbReference type="ChEBI" id="CHEBI:15378"/>
        <dbReference type="ChEBI" id="CHEBI:29036"/>
        <dbReference type="ChEBI" id="CHEBI:49552"/>
        <dbReference type="ChEBI" id="CHEBI:57783"/>
        <dbReference type="ChEBI" id="CHEBI:58349"/>
    </reaction>
    <physiologicalReaction direction="right-to-left" evidence="18">
        <dbReference type="Rhea" id="RHEA:71773"/>
    </physiologicalReaction>
</comment>
<evidence type="ECO:0000256" key="3">
    <source>
        <dbReference type="ARBA" id="ARBA00004337"/>
    </source>
</evidence>
<evidence type="ECO:0000256" key="15">
    <source>
        <dbReference type="ARBA" id="ARBA00023008"/>
    </source>
</evidence>
<comment type="catalytic activity">
    <reaction evidence="19">
        <text>2 Fe(2+) + NADP(+) + H(+) = 2 Fe(3+) + NADPH</text>
        <dbReference type="Rhea" id="RHEA:71767"/>
        <dbReference type="ChEBI" id="CHEBI:15378"/>
        <dbReference type="ChEBI" id="CHEBI:29033"/>
        <dbReference type="ChEBI" id="CHEBI:29034"/>
        <dbReference type="ChEBI" id="CHEBI:57783"/>
        <dbReference type="ChEBI" id="CHEBI:58349"/>
    </reaction>
    <physiologicalReaction direction="right-to-left" evidence="19">
        <dbReference type="Rhea" id="RHEA:71769"/>
    </physiologicalReaction>
</comment>
<keyword evidence="15" id="KW-0186">Copper</keyword>
<proteinExistence type="inferred from homology"/>
<dbReference type="InterPro" id="IPR051267">
    <property type="entry name" value="STEAP_metalloreductase"/>
</dbReference>
<evidence type="ECO:0000256" key="17">
    <source>
        <dbReference type="ARBA" id="ARBA00023136"/>
    </source>
</evidence>
<dbReference type="OrthoDB" id="550646at2759"/>
<keyword evidence="10" id="KW-0967">Endosome</keyword>
<feature type="transmembrane region" description="Helical" evidence="20">
    <location>
        <begin position="409"/>
        <end position="426"/>
    </location>
</feature>
<dbReference type="EMBL" id="JAERUA010000005">
    <property type="protein sequence ID" value="KAI1899391.1"/>
    <property type="molecule type" value="Genomic_DNA"/>
</dbReference>
<dbReference type="InterPro" id="IPR013130">
    <property type="entry name" value="Fe3_Rdtase_TM_dom"/>
</dbReference>
<keyword evidence="24" id="KW-1185">Reference proteome</keyword>
<dbReference type="InterPro" id="IPR036291">
    <property type="entry name" value="NAD(P)-bd_dom_sf"/>
</dbReference>
<feature type="domain" description="Pyrroline-5-carboxylate reductase catalytic N-terminal" evidence="22">
    <location>
        <begin position="44"/>
        <end position="129"/>
    </location>
</feature>
<evidence type="ECO:0000313" key="23">
    <source>
        <dbReference type="EMBL" id="KAI1899391.1"/>
    </source>
</evidence>
<dbReference type="GO" id="GO:0015677">
    <property type="term" value="P:copper ion import"/>
    <property type="evidence" value="ECO:0007669"/>
    <property type="project" value="TreeGrafter"/>
</dbReference>
<evidence type="ECO:0000256" key="10">
    <source>
        <dbReference type="ARBA" id="ARBA00022753"/>
    </source>
</evidence>
<evidence type="ECO:0000256" key="4">
    <source>
        <dbReference type="ARBA" id="ARBA00007729"/>
    </source>
</evidence>
<evidence type="ECO:0000256" key="7">
    <source>
        <dbReference type="ARBA" id="ARBA00022630"/>
    </source>
</evidence>
<dbReference type="GO" id="GO:0010008">
    <property type="term" value="C:endosome membrane"/>
    <property type="evidence" value="ECO:0007669"/>
    <property type="project" value="UniProtKB-SubCell"/>
</dbReference>
<name>A0A8T3DQP8_9TELE</name>
<dbReference type="AlphaFoldDB" id="A0A8T3DQP8"/>
<keyword evidence="9" id="KW-0479">Metal-binding</keyword>
<keyword evidence="6" id="KW-0410">Iron transport</keyword>
<evidence type="ECO:0000256" key="8">
    <source>
        <dbReference type="ARBA" id="ARBA00022692"/>
    </source>
</evidence>
<dbReference type="Proteomes" id="UP000829720">
    <property type="component" value="Unassembled WGS sequence"/>
</dbReference>
<comment type="similarity">
    <text evidence="4">Belongs to the STEAP family.</text>
</comment>
<dbReference type="Pfam" id="PF01794">
    <property type="entry name" value="Ferric_reduct"/>
    <property type="match status" value="1"/>
</dbReference>
<evidence type="ECO:0000256" key="14">
    <source>
        <dbReference type="ARBA" id="ARBA00023004"/>
    </source>
</evidence>